<dbReference type="InterPro" id="IPR019819">
    <property type="entry name" value="Carboxylesterase_B_CS"/>
</dbReference>
<feature type="transmembrane region" description="Helical" evidence="6">
    <location>
        <begin position="73"/>
        <end position="93"/>
    </location>
</feature>
<evidence type="ECO:0000256" key="6">
    <source>
        <dbReference type="SAM" id="Phobius"/>
    </source>
</evidence>
<feature type="transmembrane region" description="Helical" evidence="6">
    <location>
        <begin position="105"/>
        <end position="126"/>
    </location>
</feature>
<accession>A0A835GCR2</accession>
<reference evidence="8" key="1">
    <citation type="submission" date="2020-08" db="EMBL/GenBank/DDBJ databases">
        <title>Spodoptera exigua strain:BAW_Kor-Di-RS1 Genome sequencing and assembly.</title>
        <authorList>
            <person name="Kim J."/>
            <person name="Nam H.Y."/>
            <person name="Kwon M."/>
            <person name="Choi J.H."/>
            <person name="Cho S.R."/>
            <person name="Kim G.-H."/>
        </authorList>
    </citation>
    <scope>NUCLEOTIDE SEQUENCE</scope>
    <source>
        <strain evidence="8">BAW_Kor-Di-RS1</strain>
        <tissue evidence="8">Whole-body</tissue>
    </source>
</reference>
<evidence type="ECO:0000256" key="1">
    <source>
        <dbReference type="ARBA" id="ARBA00005964"/>
    </source>
</evidence>
<proteinExistence type="inferred from homology"/>
<keyword evidence="6" id="KW-0472">Membrane</keyword>
<evidence type="ECO:0000313" key="8">
    <source>
        <dbReference type="EMBL" id="KAF9412169.1"/>
    </source>
</evidence>
<keyword evidence="6" id="KW-0812">Transmembrane</keyword>
<dbReference type="InterPro" id="IPR029058">
    <property type="entry name" value="AB_hydrolase_fold"/>
</dbReference>
<feature type="domain" description="Carboxylesterase type B" evidence="7">
    <location>
        <begin position="320"/>
        <end position="841"/>
    </location>
</feature>
<dbReference type="SUPFAM" id="SSF53474">
    <property type="entry name" value="alpha/beta-Hydrolases"/>
    <property type="match status" value="1"/>
</dbReference>
<dbReference type="PANTHER" id="PTHR43142:SF1">
    <property type="entry name" value="CARBOXYLIC ESTER HYDROLASE"/>
    <property type="match status" value="1"/>
</dbReference>
<gene>
    <name evidence="8" type="ORF">HW555_009242</name>
</gene>
<feature type="transmembrane region" description="Helical" evidence="6">
    <location>
        <begin position="294"/>
        <end position="312"/>
    </location>
</feature>
<evidence type="ECO:0000313" key="9">
    <source>
        <dbReference type="Proteomes" id="UP000648187"/>
    </source>
</evidence>
<comment type="caution">
    <text evidence="8">The sequence shown here is derived from an EMBL/GenBank/DDBJ whole genome shotgun (WGS) entry which is preliminary data.</text>
</comment>
<dbReference type="PROSITE" id="PS00122">
    <property type="entry name" value="CARBOXYLESTERASE_B_1"/>
    <property type="match status" value="1"/>
</dbReference>
<keyword evidence="3" id="KW-0378">Hydrolase</keyword>
<keyword evidence="9" id="KW-1185">Reference proteome</keyword>
<keyword evidence="2" id="KW-0719">Serine esterase</keyword>
<organism evidence="8 9">
    <name type="scientific">Spodoptera exigua</name>
    <name type="common">Beet armyworm</name>
    <name type="synonym">Noctua fulgens</name>
    <dbReference type="NCBI Taxonomy" id="7107"/>
    <lineage>
        <taxon>Eukaryota</taxon>
        <taxon>Metazoa</taxon>
        <taxon>Ecdysozoa</taxon>
        <taxon>Arthropoda</taxon>
        <taxon>Hexapoda</taxon>
        <taxon>Insecta</taxon>
        <taxon>Pterygota</taxon>
        <taxon>Neoptera</taxon>
        <taxon>Endopterygota</taxon>
        <taxon>Lepidoptera</taxon>
        <taxon>Glossata</taxon>
        <taxon>Ditrysia</taxon>
        <taxon>Noctuoidea</taxon>
        <taxon>Noctuidae</taxon>
        <taxon>Amphipyrinae</taxon>
        <taxon>Spodoptera</taxon>
    </lineage>
</organism>
<evidence type="ECO:0000256" key="3">
    <source>
        <dbReference type="ARBA" id="ARBA00022801"/>
    </source>
</evidence>
<keyword evidence="4" id="KW-1015">Disulfide bond</keyword>
<sequence length="853" mass="97199">MLIMSWQLTSKAKNSEVIIRATPTVSCGEVLLYNVVDKEFQSALRPLALMQRLFICAKFSIRDNFIASNTATYNYIGLSCALIFRSFMLYYLISTINQMIGITSLLSLCDIDDFIFFSIGFIINYYSNIVQCNNNVFLILKLQNVIRSLQIDVKVMKLVISWTEEFQSNGVCNNECYWNAMYDQYVTILEAYKLLKITSRLQIWKSVSDTVVYYTIHTVCHGLMTEVILLQMRHIIPETQVKFTMFAMLSQMWLVKNVALQIVLCVKSERFYAAMEQVPSVCVELMQTRGCTDIVGLIMWAVLSIALFSVVLGDTLAMVQVRVSDGLLEGEMVQNEYGGSYYSFKGIPYAQPPLGDLRFKAPQSPKPWDNIRSAKEFGPRCFQYDLFVNKGEVSGSEDCLYLNVYTPEVTPEKPLPVMVWIHGGGLVSGSGDDFEYGPKFLVRQDVILVTFNYRLEVLGFLCLDTEDAPGNAGMKDQVAALRWVHNNIANFGGDPDNVTIFGESAGGVSVTYHLMSPMSKGLFRRAIAQSGVSVSYWAQSYKPRERGFALARKLGFNSDDVKEVYEFLKQQPIENLIKAKVPITYSEKQRTNVEVYFSVVDEKHERFFYGDMVDAVSNGIHEGVDIMTGYTADEGIMGVAVFGDYKESLEQAKNFPQFFVSYPMSLTLSTNDQLELGNRIKEYYFKEPIRVPDHWENLKDFYSMDIFVFPTMRWIKLSARSKKNKIYLYKFTCVTELNIVSELMGVGHLVGNKPVVAHSDDLMYLFSAIQQPILDMNSEEFKQIEVVTKLWTNFAKYGNPTPDDSFGVVWAPYSLENQDYLDIGNELKTGQAPDDEEIKFWENVLTEFGEKLY</sequence>
<dbReference type="EMBL" id="JACKWZ010000198">
    <property type="protein sequence ID" value="KAF9412169.1"/>
    <property type="molecule type" value="Genomic_DNA"/>
</dbReference>
<dbReference type="GO" id="GO:0052689">
    <property type="term" value="F:carboxylic ester hydrolase activity"/>
    <property type="evidence" value="ECO:0007669"/>
    <property type="project" value="UniProtKB-KW"/>
</dbReference>
<dbReference type="PANTHER" id="PTHR43142">
    <property type="entry name" value="CARBOXYLIC ESTER HYDROLASE"/>
    <property type="match status" value="1"/>
</dbReference>
<dbReference type="InterPro" id="IPR002018">
    <property type="entry name" value="CarbesteraseB"/>
</dbReference>
<evidence type="ECO:0000256" key="2">
    <source>
        <dbReference type="ARBA" id="ARBA00022487"/>
    </source>
</evidence>
<protein>
    <recommendedName>
        <fullName evidence="7">Carboxylesterase type B domain-containing protein</fullName>
    </recommendedName>
</protein>
<dbReference type="Gene3D" id="3.40.50.1820">
    <property type="entry name" value="alpha/beta hydrolase"/>
    <property type="match status" value="1"/>
</dbReference>
<dbReference type="AlphaFoldDB" id="A0A835GCR2"/>
<dbReference type="InterPro" id="IPR019826">
    <property type="entry name" value="Carboxylesterase_B_AS"/>
</dbReference>
<dbReference type="Pfam" id="PF00135">
    <property type="entry name" value="COesterase"/>
    <property type="match status" value="1"/>
</dbReference>
<evidence type="ECO:0000259" key="7">
    <source>
        <dbReference type="Pfam" id="PF00135"/>
    </source>
</evidence>
<dbReference type="Proteomes" id="UP000648187">
    <property type="component" value="Unassembled WGS sequence"/>
</dbReference>
<keyword evidence="6" id="KW-1133">Transmembrane helix</keyword>
<keyword evidence="5" id="KW-0325">Glycoprotein</keyword>
<evidence type="ECO:0000256" key="5">
    <source>
        <dbReference type="ARBA" id="ARBA00023180"/>
    </source>
</evidence>
<comment type="similarity">
    <text evidence="1">Belongs to the type-B carboxylesterase/lipase family.</text>
</comment>
<evidence type="ECO:0000256" key="4">
    <source>
        <dbReference type="ARBA" id="ARBA00023157"/>
    </source>
</evidence>
<name>A0A835GCR2_SPOEX</name>
<dbReference type="PROSITE" id="PS00941">
    <property type="entry name" value="CARBOXYLESTERASE_B_2"/>
    <property type="match status" value="1"/>
</dbReference>